<dbReference type="EMBL" id="DVAB01000004">
    <property type="protein sequence ID" value="HIJ99953.1"/>
    <property type="molecule type" value="Genomic_DNA"/>
</dbReference>
<keyword evidence="3" id="KW-1185">Reference proteome</keyword>
<accession>A0A832UMI9</accession>
<protein>
    <submittedName>
        <fullName evidence="2">Uncharacterized protein</fullName>
    </submittedName>
</protein>
<evidence type="ECO:0000313" key="3">
    <source>
        <dbReference type="Proteomes" id="UP000646946"/>
    </source>
</evidence>
<reference evidence="2 3" key="1">
    <citation type="journal article" name="Nat. Commun.">
        <title>Undinarchaeota illuminate DPANN phylogeny and the impact of gene transfer on archaeal evolution.</title>
        <authorList>
            <person name="Dombrowski N."/>
            <person name="Williams T.A."/>
            <person name="Sun J."/>
            <person name="Woodcroft B.J."/>
            <person name="Lee J.H."/>
            <person name="Minh B.Q."/>
            <person name="Rinke C."/>
            <person name="Spang A."/>
        </authorList>
    </citation>
    <scope>NUCLEOTIDE SEQUENCE [LARGE SCALE GENOMIC DNA]</scope>
    <source>
        <strain evidence="2">MAG_bin1129</strain>
    </source>
</reference>
<sequence length="448" mass="49064">MKTHHSQRVKLLSVLVLVAVVVFAGCIGRGGGDRKFLNFGEDALKIAIDTEGRSTFDSLQQFTVTVTAENIGKFDVFNVTSRLQGYDGITSTETPRAQLSDERSLSQSTLDRPQPDKKVAGGTGSVDWDVAAPFVPVDSPDRELILTGEAIYDTKSLATQRVVAATRTHVVNLEARGEAVPVMPETDALNGPIAIDVEIPVPYVKVIGKRNDFPVRIHLNNDGSGTLLNREIGEFDFLSKVIMKVPPGVGIDARNCDFVQIGTTDIGLEKTLIIDLSNNRQKLRLLEGGATRDMNCRLYADSEFVTGYNTFDLSIAVYYTYIQDVSKRLLIKGTEQAPLTIRILEPTEANTDDWIRNTVHSVKFEAIYQNIPVTTALTLADVRAALDGTDAEEIDLTFDTAQDAWILRVRTPDMGTASATFDLTLDVNFQAESGSDTENDAINYSPTP</sequence>
<dbReference type="PROSITE" id="PS51257">
    <property type="entry name" value="PROKAR_LIPOPROTEIN"/>
    <property type="match status" value="1"/>
</dbReference>
<organism evidence="2 3">
    <name type="scientific">Candidatus Naiadarchaeum limnaeum</name>
    <dbReference type="NCBI Taxonomy" id="2756139"/>
    <lineage>
        <taxon>Archaea</taxon>
        <taxon>Candidatus Undinarchaeota</taxon>
        <taxon>Candidatus Undinarchaeia</taxon>
        <taxon>Candidatus Naiadarchaeales</taxon>
        <taxon>Candidatus Naiadarchaeaceae</taxon>
        <taxon>Candidatus Naiadarchaeum</taxon>
    </lineage>
</organism>
<evidence type="ECO:0000313" key="2">
    <source>
        <dbReference type="EMBL" id="HIJ99953.1"/>
    </source>
</evidence>
<name>A0A832UMI9_9ARCH</name>
<comment type="caution">
    <text evidence="2">The sequence shown here is derived from an EMBL/GenBank/DDBJ whole genome shotgun (WGS) entry which is preliminary data.</text>
</comment>
<feature type="region of interest" description="Disordered" evidence="1">
    <location>
        <begin position="90"/>
        <end position="124"/>
    </location>
</feature>
<evidence type="ECO:0000256" key="1">
    <source>
        <dbReference type="SAM" id="MobiDB-lite"/>
    </source>
</evidence>
<dbReference type="AlphaFoldDB" id="A0A832UMI9"/>
<gene>
    <name evidence="2" type="ORF">H1016_00255</name>
</gene>
<dbReference type="Proteomes" id="UP000646946">
    <property type="component" value="Unassembled WGS sequence"/>
</dbReference>
<proteinExistence type="predicted"/>